<name>A0A4R0XQM4_9MOLU</name>
<gene>
    <name evidence="2" type="ORF">C4B25_03380</name>
</gene>
<evidence type="ECO:0008006" key="4">
    <source>
        <dbReference type="Google" id="ProtNLM"/>
    </source>
</evidence>
<comment type="caution">
    <text evidence="2">The sequence shown here is derived from an EMBL/GenBank/DDBJ whole genome shotgun (WGS) entry which is preliminary data.</text>
</comment>
<feature type="transmembrane region" description="Helical" evidence="1">
    <location>
        <begin position="12"/>
        <end position="34"/>
    </location>
</feature>
<feature type="transmembrane region" description="Helical" evidence="1">
    <location>
        <begin position="211"/>
        <end position="231"/>
    </location>
</feature>
<feature type="transmembrane region" description="Helical" evidence="1">
    <location>
        <begin position="281"/>
        <end position="301"/>
    </location>
</feature>
<feature type="transmembrane region" description="Helical" evidence="1">
    <location>
        <begin position="116"/>
        <end position="133"/>
    </location>
</feature>
<proteinExistence type="predicted"/>
<feature type="transmembrane region" description="Helical" evidence="1">
    <location>
        <begin position="169"/>
        <end position="191"/>
    </location>
</feature>
<keyword evidence="1" id="KW-0472">Membrane</keyword>
<accession>A0A4R0XQM4</accession>
<feature type="transmembrane region" description="Helical" evidence="1">
    <location>
        <begin position="251"/>
        <end position="269"/>
    </location>
</feature>
<feature type="transmembrane region" description="Helical" evidence="1">
    <location>
        <begin position="140"/>
        <end position="163"/>
    </location>
</feature>
<keyword evidence="3" id="KW-1185">Reference proteome</keyword>
<feature type="transmembrane region" description="Helical" evidence="1">
    <location>
        <begin position="40"/>
        <end position="66"/>
    </location>
</feature>
<sequence>MSTKQKTYKGLAIGILCSILYGLYPALINIVPYTASDDSILSVISFIMASVVVIFFFAVLIDFVVIGPKKWFGTIKKFIKSKDAWKITLTNLLGTPIGMGFMAIGIALAGGSLGKAFIALCLPATAILERIFLKRKFRRIALFGIIIVTLSIAAMGVMAVNPASMKTKVLIGLILCLIPVLSWSVQGIIIYRIMEKSKIVITVKEITTLKYLSALIFQVAVVLPLLTLCDLSARNTYVIVGDMFADYKKSLIILAISGALILYSYLCYVQTIKTMGATLGIVFENLSIIYVPIFIAIFYAITKAINPNDSSLSNEAILQDMAHIKTWWFWTFSVTIMIGIVFTVIEPKQGPKGKRKKWFKRRLKRSEYDMYEHI</sequence>
<organism evidence="2 3">
    <name type="scientific">Mycoplasma todarodis</name>
    <dbReference type="NCBI Taxonomy" id="1937191"/>
    <lineage>
        <taxon>Bacteria</taxon>
        <taxon>Bacillati</taxon>
        <taxon>Mycoplasmatota</taxon>
        <taxon>Mollicutes</taxon>
        <taxon>Mycoplasmataceae</taxon>
        <taxon>Mycoplasma</taxon>
    </lineage>
</organism>
<evidence type="ECO:0000256" key="1">
    <source>
        <dbReference type="SAM" id="Phobius"/>
    </source>
</evidence>
<feature type="transmembrane region" description="Helical" evidence="1">
    <location>
        <begin position="87"/>
        <end position="110"/>
    </location>
</feature>
<dbReference type="AlphaFoldDB" id="A0A4R0XQM4"/>
<keyword evidence="1" id="KW-0812">Transmembrane</keyword>
<evidence type="ECO:0000313" key="3">
    <source>
        <dbReference type="Proteomes" id="UP000291072"/>
    </source>
</evidence>
<dbReference type="Proteomes" id="UP000291072">
    <property type="component" value="Unassembled WGS sequence"/>
</dbReference>
<dbReference type="OrthoDB" id="9811281at2"/>
<evidence type="ECO:0000313" key="2">
    <source>
        <dbReference type="EMBL" id="TCG10650.1"/>
    </source>
</evidence>
<keyword evidence="1" id="KW-1133">Transmembrane helix</keyword>
<reference evidence="2 3" key="1">
    <citation type="submission" date="2018-02" db="EMBL/GenBank/DDBJ databases">
        <title>Mycoplasma marinum and Mycoplasma todarodis sp. nov., moderately halophilic and psychrotolerant mycoplasmas isolated from cephalopods.</title>
        <authorList>
            <person name="Viver T."/>
        </authorList>
    </citation>
    <scope>NUCLEOTIDE SEQUENCE [LARGE SCALE GENOMIC DNA]</scope>
    <source>
        <strain evidence="2 3">5H</strain>
    </source>
</reference>
<protein>
    <recommendedName>
        <fullName evidence="4">EamA domain-containing protein</fullName>
    </recommendedName>
</protein>
<dbReference type="RefSeq" id="WP_131613638.1">
    <property type="nucleotide sequence ID" value="NZ_PSZP01000028.1"/>
</dbReference>
<dbReference type="EMBL" id="PSZP01000028">
    <property type="protein sequence ID" value="TCG10650.1"/>
    <property type="molecule type" value="Genomic_DNA"/>
</dbReference>
<feature type="transmembrane region" description="Helical" evidence="1">
    <location>
        <begin position="327"/>
        <end position="345"/>
    </location>
</feature>